<dbReference type="EMBL" id="JAWDIO010000002">
    <property type="protein sequence ID" value="MDU0353118.1"/>
    <property type="molecule type" value="Genomic_DNA"/>
</dbReference>
<dbReference type="PROSITE" id="PS00409">
    <property type="entry name" value="PROKAR_NTER_METHYL"/>
    <property type="match status" value="1"/>
</dbReference>
<organism evidence="2 3">
    <name type="scientific">Paraglaciecola aquimarina</name>
    <dbReference type="NCBI Taxonomy" id="1235557"/>
    <lineage>
        <taxon>Bacteria</taxon>
        <taxon>Pseudomonadati</taxon>
        <taxon>Pseudomonadota</taxon>
        <taxon>Gammaproteobacteria</taxon>
        <taxon>Alteromonadales</taxon>
        <taxon>Alteromonadaceae</taxon>
        <taxon>Paraglaciecola</taxon>
    </lineage>
</organism>
<gene>
    <name evidence="2" type="ORF">RS130_03500</name>
</gene>
<keyword evidence="1" id="KW-0472">Membrane</keyword>
<dbReference type="RefSeq" id="WP_316024812.1">
    <property type="nucleotide sequence ID" value="NZ_JAWDIO010000002.1"/>
</dbReference>
<reference evidence="2 3" key="1">
    <citation type="submission" date="2023-10" db="EMBL/GenBank/DDBJ databases">
        <title>Glaciecola aquimarina strain GGW-M5 nov., isolated from a coastal seawater.</title>
        <authorList>
            <person name="Bayburt H."/>
            <person name="Kim J.M."/>
            <person name="Choi B.J."/>
            <person name="Jeon C.O."/>
        </authorList>
    </citation>
    <scope>NUCLEOTIDE SEQUENCE [LARGE SCALE GENOMIC DNA]</scope>
    <source>
        <strain evidence="2 3">KCTC 32108</strain>
    </source>
</reference>
<proteinExistence type="predicted"/>
<keyword evidence="3" id="KW-1185">Reference proteome</keyword>
<dbReference type="Pfam" id="PF07963">
    <property type="entry name" value="N_methyl"/>
    <property type="match status" value="1"/>
</dbReference>
<accession>A0ABU3ST09</accession>
<dbReference type="Proteomes" id="UP001247805">
    <property type="component" value="Unassembled WGS sequence"/>
</dbReference>
<name>A0ABU3ST09_9ALTE</name>
<feature type="transmembrane region" description="Helical" evidence="1">
    <location>
        <begin position="12"/>
        <end position="33"/>
    </location>
</feature>
<evidence type="ECO:0000313" key="3">
    <source>
        <dbReference type="Proteomes" id="UP001247805"/>
    </source>
</evidence>
<keyword evidence="1" id="KW-1133">Transmembrane helix</keyword>
<evidence type="ECO:0000256" key="1">
    <source>
        <dbReference type="SAM" id="Phobius"/>
    </source>
</evidence>
<dbReference type="NCBIfam" id="TIGR02532">
    <property type="entry name" value="IV_pilin_GFxxxE"/>
    <property type="match status" value="1"/>
</dbReference>
<evidence type="ECO:0000313" key="2">
    <source>
        <dbReference type="EMBL" id="MDU0353118.1"/>
    </source>
</evidence>
<comment type="caution">
    <text evidence="2">The sequence shown here is derived from an EMBL/GenBank/DDBJ whole genome shotgun (WGS) entry which is preliminary data.</text>
</comment>
<dbReference type="InterPro" id="IPR012902">
    <property type="entry name" value="N_methyl_site"/>
</dbReference>
<keyword evidence="1" id="KW-0812">Transmembrane</keyword>
<sequence length="188" mass="20229">MPAIKSKGFTLVELVVGLVVFAIAMTLFVSLIVPQAIRSVDPIFQVRAAELAQSLVNEISSKPFDQNSSRIGGTIRCNEAGNPCTQSQNLGPEENRSAFNDVDDYHGLLATGTDFKQNSLGGNISIDGKNLYAGFSLAVTVFYDDNLDGIDDSVVGGGTYVGNTKYIKVIVTTPNDEDITFATYRSNY</sequence>
<protein>
    <submittedName>
        <fullName evidence="2">Prepilin-type N-terminal cleavage/methylation domain-containing protein</fullName>
    </submittedName>
</protein>